<protein>
    <submittedName>
        <fullName evidence="2">Uncharacterized protein</fullName>
    </submittedName>
</protein>
<gene>
    <name evidence="2" type="ORF">J3U88_20400</name>
</gene>
<evidence type="ECO:0000256" key="1">
    <source>
        <dbReference type="SAM" id="MobiDB-lite"/>
    </source>
</evidence>
<comment type="caution">
    <text evidence="2">The sequence shown here is derived from an EMBL/GenBank/DDBJ whole genome shotgun (WGS) entry which is preliminary data.</text>
</comment>
<evidence type="ECO:0000313" key="3">
    <source>
        <dbReference type="Proteomes" id="UP000664417"/>
    </source>
</evidence>
<dbReference type="Proteomes" id="UP000664417">
    <property type="component" value="Unassembled WGS sequence"/>
</dbReference>
<dbReference type="EMBL" id="JAFREP010000020">
    <property type="protein sequence ID" value="MBO1320851.1"/>
    <property type="molecule type" value="Genomic_DNA"/>
</dbReference>
<feature type="region of interest" description="Disordered" evidence="1">
    <location>
        <begin position="1"/>
        <end position="38"/>
    </location>
</feature>
<sequence>MIEARSHQGPTPAPPEQQFRTQTGLKGQPPSHASPPGAAAGFSLTELMLTLLIAVTIYGGVAATFSEMRKGATDQSRSSALSGSIRGVNVQMQHDFANAGRGLWDLSAFNIRYNFSDSFVAGAQPRYFHGVTDHDVEDISGQSTIIVQWFDYDVIGGNESKSPTFLFDLGVGEDFPAGGLFTTANFIGPTAYLQTVEPGDIFVIYNNAARTTTSAYTDIEGEGTLAVWNHEQVGGAVDPLNTAVLLEVSEVSPVEAVGSADYGNLQQITVNFAETGDSYFSPDMEGDSISFPFSRPAEAGDPRLLDNTMFARKLGSRDDFHRVRYIIDNTGTYPTLMRIHNNDDPEVLMTNVTDFSIFLGLDVAPNIPPNSVQINHMDGTLSATDPAAWAYEAADFGVSYDDYQTLLGRHALAANVLITAESTAETSDGRLPTKSFNSRFRIANTVPLPFYNKANNIAAE</sequence>
<reference evidence="2" key="1">
    <citation type="submission" date="2021-03" db="EMBL/GenBank/DDBJ databases">
        <authorList>
            <person name="Wang G."/>
        </authorList>
    </citation>
    <scope>NUCLEOTIDE SEQUENCE</scope>
    <source>
        <strain evidence="2">KCTC 12899</strain>
    </source>
</reference>
<accession>A0A8J7Q935</accession>
<dbReference type="RefSeq" id="WP_207860826.1">
    <property type="nucleotide sequence ID" value="NZ_JAFREP010000020.1"/>
</dbReference>
<feature type="compositionally biased region" description="Low complexity" evidence="1">
    <location>
        <begin position="29"/>
        <end position="38"/>
    </location>
</feature>
<keyword evidence="3" id="KW-1185">Reference proteome</keyword>
<proteinExistence type="predicted"/>
<evidence type="ECO:0000313" key="2">
    <source>
        <dbReference type="EMBL" id="MBO1320851.1"/>
    </source>
</evidence>
<organism evidence="2 3">
    <name type="scientific">Acanthopleuribacter pedis</name>
    <dbReference type="NCBI Taxonomy" id="442870"/>
    <lineage>
        <taxon>Bacteria</taxon>
        <taxon>Pseudomonadati</taxon>
        <taxon>Acidobacteriota</taxon>
        <taxon>Holophagae</taxon>
        <taxon>Acanthopleuribacterales</taxon>
        <taxon>Acanthopleuribacteraceae</taxon>
        <taxon>Acanthopleuribacter</taxon>
    </lineage>
</organism>
<dbReference type="AlphaFoldDB" id="A0A8J7Q935"/>
<name>A0A8J7Q935_9BACT</name>